<keyword evidence="2" id="KW-1185">Reference proteome</keyword>
<sequence>MASWSPPYKDCFAERGFHKGVGLDILFSTPENLYSPKEWQEPEAHYNIPRARPRSRHDWGTHSPPPQRSSTESRGDARPASLNPCQDRAHTLTLPHRALAVFKPGIYSSPQGYQTTTVDKPRMLKATITSSSSDSNLPVQYQSQDFLKQSRLNQQQQLPSFSPKTVHEENFSPKTVNQTSFSPKTVHHTSFSPKTVHHTSFSPKTVYRNMTTCQHKVNTITDSNTVEGNNRSHCNNIKSQVDMTSQNVFGQPCVRASLRSPHSSQQTHTDRNIEEALRRLITLDNTSEDPRTDASCRRSLSTEISLDMSALGFSQACSPVSDCPELDGLEGLSASELSLREDCGPGQTPPPKPGWSLEWTNLVHASEIYGEQRASELVTPRKPRGSGSEGGPPNHNPHAYNVKPTLLIPESSDLAYRIDHLEELMRQLEGNLDKERQDKVALMEELTILRETNQRLWEESLSSNEQLRKLSVLFNVAPGLMPRGNNPQY</sequence>
<dbReference type="Proteomes" id="UP001157502">
    <property type="component" value="Chromosome 20"/>
</dbReference>
<evidence type="ECO:0000313" key="1">
    <source>
        <dbReference type="EMBL" id="KAJ7995934.1"/>
    </source>
</evidence>
<organism evidence="1 2">
    <name type="scientific">Dallia pectoralis</name>
    <name type="common">Alaska blackfish</name>
    <dbReference type="NCBI Taxonomy" id="75939"/>
    <lineage>
        <taxon>Eukaryota</taxon>
        <taxon>Metazoa</taxon>
        <taxon>Chordata</taxon>
        <taxon>Craniata</taxon>
        <taxon>Vertebrata</taxon>
        <taxon>Euteleostomi</taxon>
        <taxon>Actinopterygii</taxon>
        <taxon>Neopterygii</taxon>
        <taxon>Teleostei</taxon>
        <taxon>Protacanthopterygii</taxon>
        <taxon>Esociformes</taxon>
        <taxon>Umbridae</taxon>
        <taxon>Dallia</taxon>
    </lineage>
</organism>
<gene>
    <name evidence="1" type="ORF">DPEC_G00231850</name>
</gene>
<comment type="caution">
    <text evidence="1">The sequence shown here is derived from an EMBL/GenBank/DDBJ whole genome shotgun (WGS) entry which is preliminary data.</text>
</comment>
<reference evidence="1" key="1">
    <citation type="submission" date="2021-05" db="EMBL/GenBank/DDBJ databases">
        <authorList>
            <person name="Pan Q."/>
            <person name="Jouanno E."/>
            <person name="Zahm M."/>
            <person name="Klopp C."/>
            <person name="Cabau C."/>
            <person name="Louis A."/>
            <person name="Berthelot C."/>
            <person name="Parey E."/>
            <person name="Roest Crollius H."/>
            <person name="Montfort J."/>
            <person name="Robinson-Rechavi M."/>
            <person name="Bouchez O."/>
            <person name="Lampietro C."/>
            <person name="Lopez Roques C."/>
            <person name="Donnadieu C."/>
            <person name="Postlethwait J."/>
            <person name="Bobe J."/>
            <person name="Dillon D."/>
            <person name="Chandos A."/>
            <person name="von Hippel F."/>
            <person name="Guiguen Y."/>
        </authorList>
    </citation>
    <scope>NUCLEOTIDE SEQUENCE</scope>
    <source>
        <strain evidence="1">YG-Jan2019</strain>
    </source>
</reference>
<name>A0ACC2FX05_DALPE</name>
<proteinExistence type="predicted"/>
<protein>
    <submittedName>
        <fullName evidence="1">Uncharacterized protein</fullName>
    </submittedName>
</protein>
<accession>A0ACC2FX05</accession>
<dbReference type="EMBL" id="CM055747">
    <property type="protein sequence ID" value="KAJ7995934.1"/>
    <property type="molecule type" value="Genomic_DNA"/>
</dbReference>
<evidence type="ECO:0000313" key="2">
    <source>
        <dbReference type="Proteomes" id="UP001157502"/>
    </source>
</evidence>